<organism evidence="4 5">
    <name type="scientific">Alosa alosa</name>
    <name type="common">allis shad</name>
    <dbReference type="NCBI Taxonomy" id="278164"/>
    <lineage>
        <taxon>Eukaryota</taxon>
        <taxon>Metazoa</taxon>
        <taxon>Chordata</taxon>
        <taxon>Craniata</taxon>
        <taxon>Vertebrata</taxon>
        <taxon>Euteleostomi</taxon>
        <taxon>Actinopterygii</taxon>
        <taxon>Neopterygii</taxon>
        <taxon>Teleostei</taxon>
        <taxon>Clupei</taxon>
        <taxon>Clupeiformes</taxon>
        <taxon>Clupeoidei</taxon>
        <taxon>Clupeidae</taxon>
        <taxon>Alosa</taxon>
    </lineage>
</organism>
<dbReference type="GO" id="GO:0016805">
    <property type="term" value="F:dipeptidase activity"/>
    <property type="evidence" value="ECO:0007669"/>
    <property type="project" value="InterPro"/>
</dbReference>
<dbReference type="Pfam" id="PF01546">
    <property type="entry name" value="Peptidase_M20"/>
    <property type="match status" value="1"/>
</dbReference>
<dbReference type="PANTHER" id="PTHR30575:SF0">
    <property type="entry name" value="XAA-ARG DIPEPTIDASE"/>
    <property type="match status" value="1"/>
</dbReference>
<dbReference type="InterPro" id="IPR052030">
    <property type="entry name" value="Peptidase_M20/M20A_hydrolases"/>
</dbReference>
<comment type="similarity">
    <text evidence="1 2">Belongs to the peptidase M20A family.</text>
</comment>
<dbReference type="Proteomes" id="UP000823561">
    <property type="component" value="Chromosome 8"/>
</dbReference>
<dbReference type="PANTHER" id="PTHR30575">
    <property type="entry name" value="PEPTIDASE M20"/>
    <property type="match status" value="1"/>
</dbReference>
<dbReference type="Gene3D" id="3.30.70.360">
    <property type="match status" value="1"/>
</dbReference>
<keyword evidence="5" id="KW-1185">Reference proteome</keyword>
<dbReference type="Gene3D" id="3.40.630.10">
    <property type="entry name" value="Zn peptidases"/>
    <property type="match status" value="1"/>
</dbReference>
<dbReference type="FunFam" id="3.30.70.360:FF:000004">
    <property type="entry name" value="Peptidase M20 domain-containing protein 2"/>
    <property type="match status" value="1"/>
</dbReference>
<feature type="domain" description="Peptidase M20 dimerisation" evidence="3">
    <location>
        <begin position="213"/>
        <end position="306"/>
    </location>
</feature>
<evidence type="ECO:0000256" key="2">
    <source>
        <dbReference type="PIRNR" id="PIRNR037226"/>
    </source>
</evidence>
<dbReference type="SUPFAM" id="SSF55031">
    <property type="entry name" value="Bacterial exopeptidase dimerisation domain"/>
    <property type="match status" value="1"/>
</dbReference>
<evidence type="ECO:0000259" key="3">
    <source>
        <dbReference type="Pfam" id="PF07687"/>
    </source>
</evidence>
<dbReference type="EMBL" id="JADWDJ010000008">
    <property type="protein sequence ID" value="KAG5276549.1"/>
    <property type="molecule type" value="Genomic_DNA"/>
</dbReference>
<dbReference type="PIRSF" id="PIRSF037226">
    <property type="entry name" value="Amidohydrolase_ACY1L2_prd"/>
    <property type="match status" value="1"/>
</dbReference>
<accession>A0AAV6GQ41</accession>
<evidence type="ECO:0000313" key="5">
    <source>
        <dbReference type="Proteomes" id="UP000823561"/>
    </source>
</evidence>
<gene>
    <name evidence="4" type="ORF">AALO_G00106960</name>
</gene>
<evidence type="ECO:0000256" key="1">
    <source>
        <dbReference type="ARBA" id="ARBA00006247"/>
    </source>
</evidence>
<dbReference type="InterPro" id="IPR036264">
    <property type="entry name" value="Bact_exopeptidase_dim_dom"/>
</dbReference>
<comment type="caution">
    <text evidence="4">The sequence shown here is derived from an EMBL/GenBank/DDBJ whole genome shotgun (WGS) entry which is preliminary data.</text>
</comment>
<dbReference type="InterPro" id="IPR017144">
    <property type="entry name" value="Xaa-Arg_dipeptidase"/>
</dbReference>
<sequence length="436" mass="48393">MKGSESLQDLKRQVCITIDEAKEKFWHLNQDIWTCPELAYEEKKAHDRLVRFFSEDNGWIVEGHYKLDTAFCATWGPFEGKCADNEVHIGFLCEYDALPGMGHACGHNLIAEVGVAAATGLKVLLETLSDCPRVKITVFGTPAEEAGGGKVDMIDKGAFEGLDVVFMAHPSQEDATYLPIIAEHDKMGAQCGRRPIPYVDIKRLILNSGNTTCSVVVRYHGKAAHAAGYPWEGINALDAAVLAYNNLSVLRQQLRPDWKVHGIIRHGGVKPNIIPDFTELEYYLRTPSRKDLQTIRAKAEMCFKAAAMATGCEVEVLFAKNEFHNLLRIPTLERLFEQNGKALGMEFIPDINGSEGSTDFGNVSFVAPGIHPNFYIGSEALNHTKEYTVAAGSETAQFYTLRTAKALAMTALDVIFCPEMMQRVKVEFNEAKLKEE</sequence>
<dbReference type="Pfam" id="PF07687">
    <property type="entry name" value="M20_dimer"/>
    <property type="match status" value="1"/>
</dbReference>
<dbReference type="InterPro" id="IPR011650">
    <property type="entry name" value="Peptidase_M20_dimer"/>
</dbReference>
<dbReference type="CDD" id="cd05672">
    <property type="entry name" value="M20_ACY1L2-like"/>
    <property type="match status" value="1"/>
</dbReference>
<dbReference type="InterPro" id="IPR002933">
    <property type="entry name" value="Peptidase_M20"/>
</dbReference>
<evidence type="ECO:0000313" key="4">
    <source>
        <dbReference type="EMBL" id="KAG5276549.1"/>
    </source>
</evidence>
<reference evidence="4" key="1">
    <citation type="submission" date="2020-10" db="EMBL/GenBank/DDBJ databases">
        <title>Chromosome-scale genome assembly of the Allis shad, Alosa alosa.</title>
        <authorList>
            <person name="Margot Z."/>
            <person name="Christophe K."/>
            <person name="Cabau C."/>
            <person name="Louis A."/>
            <person name="Berthelot C."/>
            <person name="Parey E."/>
            <person name="Roest Crollius H."/>
            <person name="Montfort J."/>
            <person name="Robinson-Rechavi M."/>
            <person name="Bucao C."/>
            <person name="Bouchez O."/>
            <person name="Gislard M."/>
            <person name="Lluch J."/>
            <person name="Milhes M."/>
            <person name="Lampietro C."/>
            <person name="Lopez Roques C."/>
            <person name="Donnadieu C."/>
            <person name="Braasch I."/>
            <person name="Desvignes T."/>
            <person name="Postlethwait J."/>
            <person name="Bobe J."/>
            <person name="Guiguen Y."/>
        </authorList>
    </citation>
    <scope>NUCLEOTIDE SEQUENCE</scope>
    <source>
        <strain evidence="4">M-15738</strain>
        <tissue evidence="4">Blood</tissue>
    </source>
</reference>
<proteinExistence type="inferred from homology"/>
<name>A0AAV6GQ41_9TELE</name>
<dbReference type="AlphaFoldDB" id="A0AAV6GQ41"/>
<protein>
    <recommendedName>
        <fullName evidence="2">Peptidase M20 domain-containing protein 2</fullName>
    </recommendedName>
</protein>
<dbReference type="SUPFAM" id="SSF53187">
    <property type="entry name" value="Zn-dependent exopeptidases"/>
    <property type="match status" value="1"/>
</dbReference>